<comment type="caution">
    <text evidence="1">The sequence shown here is derived from an EMBL/GenBank/DDBJ whole genome shotgun (WGS) entry which is preliminary data.</text>
</comment>
<sequence length="137" mass="15563">MILKHEERVREIKFVRLECRHIQAALAARQLNQPGSAELAAALREIVHRDCLTWRQIHTPREHVVLFAQRLAGVAGAYQGLVFSSPEVLHQELRVYWKQALESGWRTPIERFPSIQDVTAAVGHLLCGSRNAPSQLI</sequence>
<dbReference type="Proteomes" id="UP000285575">
    <property type="component" value="Unassembled WGS sequence"/>
</dbReference>
<evidence type="ECO:0000313" key="1">
    <source>
        <dbReference type="EMBL" id="RVU47162.1"/>
    </source>
</evidence>
<dbReference type="EMBL" id="SACR01000002">
    <property type="protein sequence ID" value="RVU47162.1"/>
    <property type="molecule type" value="Genomic_DNA"/>
</dbReference>
<dbReference type="RefSeq" id="WP_128227630.1">
    <property type="nucleotide sequence ID" value="NZ_SACR01000002.1"/>
</dbReference>
<accession>A0A437RKH1</accession>
<reference evidence="1 2" key="1">
    <citation type="submission" date="2019-01" db="EMBL/GenBank/DDBJ databases">
        <authorList>
            <person name="Chen W.-M."/>
        </authorList>
    </citation>
    <scope>NUCLEOTIDE SEQUENCE [LARGE SCALE GENOMIC DNA]</scope>
    <source>
        <strain evidence="1 2">KYPY4</strain>
    </source>
</reference>
<dbReference type="AlphaFoldDB" id="A0A437RKH1"/>
<gene>
    <name evidence="1" type="ORF">EOE66_05215</name>
</gene>
<protein>
    <submittedName>
        <fullName evidence="1">Uncharacterized protein</fullName>
    </submittedName>
</protein>
<name>A0A437RKH1_9BURK</name>
<organism evidence="1 2">
    <name type="scientific">Rubrivivax rivuli</name>
    <dbReference type="NCBI Taxonomy" id="1862385"/>
    <lineage>
        <taxon>Bacteria</taxon>
        <taxon>Pseudomonadati</taxon>
        <taxon>Pseudomonadota</taxon>
        <taxon>Betaproteobacteria</taxon>
        <taxon>Burkholderiales</taxon>
        <taxon>Sphaerotilaceae</taxon>
        <taxon>Rubrivivax</taxon>
    </lineage>
</organism>
<evidence type="ECO:0000313" key="2">
    <source>
        <dbReference type="Proteomes" id="UP000285575"/>
    </source>
</evidence>
<proteinExistence type="predicted"/>
<keyword evidence="2" id="KW-1185">Reference proteome</keyword>